<reference evidence="4" key="1">
    <citation type="submission" date="2011-07" db="EMBL/GenBank/DDBJ databases">
        <authorList>
            <consortium name="Caenorhabditis brenneri Sequencing and Analysis Consortium"/>
            <person name="Wilson R.K."/>
        </authorList>
    </citation>
    <scope>NUCLEOTIDE SEQUENCE [LARGE SCALE GENOMIC DNA]</scope>
    <source>
        <strain evidence="4">PB2801</strain>
    </source>
</reference>
<keyword evidence="2" id="KW-0732">Signal</keyword>
<accession>G0MNI1</accession>
<dbReference type="EMBL" id="GL379804">
    <property type="protein sequence ID" value="EGT38970.1"/>
    <property type="molecule type" value="Genomic_DNA"/>
</dbReference>
<name>G0MNI1_CAEBE</name>
<dbReference type="AlphaFoldDB" id="G0MNI1"/>
<proteinExistence type="predicted"/>
<organism evidence="4">
    <name type="scientific">Caenorhabditis brenneri</name>
    <name type="common">Nematode worm</name>
    <dbReference type="NCBI Taxonomy" id="135651"/>
    <lineage>
        <taxon>Eukaryota</taxon>
        <taxon>Metazoa</taxon>
        <taxon>Ecdysozoa</taxon>
        <taxon>Nematoda</taxon>
        <taxon>Chromadorea</taxon>
        <taxon>Rhabditida</taxon>
        <taxon>Rhabditina</taxon>
        <taxon>Rhabditomorpha</taxon>
        <taxon>Rhabditoidea</taxon>
        <taxon>Rhabditidae</taxon>
        <taxon>Peloderinae</taxon>
        <taxon>Caenorhabditis</taxon>
    </lineage>
</organism>
<keyword evidence="4" id="KW-1185">Reference proteome</keyword>
<evidence type="ECO:0000313" key="3">
    <source>
        <dbReference type="EMBL" id="EGT38970.1"/>
    </source>
</evidence>
<sequence>MTNPCFFFDLSFLTIILSRSHSLGGSSSSPTSSTSSSDEFDDRQNKKKFWHERHVSNAEIERIINEFIANGNLSEF</sequence>
<evidence type="ECO:0000313" key="4">
    <source>
        <dbReference type="Proteomes" id="UP000008068"/>
    </source>
</evidence>
<dbReference type="HOGENOM" id="CLU_2656646_0_0_1"/>
<feature type="signal peptide" evidence="2">
    <location>
        <begin position="1"/>
        <end position="20"/>
    </location>
</feature>
<dbReference type="InParanoid" id="G0MNI1"/>
<feature type="chain" id="PRO_5003403529" evidence="2">
    <location>
        <begin position="21"/>
        <end position="76"/>
    </location>
</feature>
<gene>
    <name evidence="3" type="ORF">CAEBREN_24375</name>
</gene>
<feature type="compositionally biased region" description="Low complexity" evidence="1">
    <location>
        <begin position="21"/>
        <end position="37"/>
    </location>
</feature>
<protein>
    <submittedName>
        <fullName evidence="3">Uncharacterized protein</fullName>
    </submittedName>
</protein>
<dbReference type="Proteomes" id="UP000008068">
    <property type="component" value="Unassembled WGS sequence"/>
</dbReference>
<evidence type="ECO:0000256" key="2">
    <source>
        <dbReference type="SAM" id="SignalP"/>
    </source>
</evidence>
<evidence type="ECO:0000256" key="1">
    <source>
        <dbReference type="SAM" id="MobiDB-lite"/>
    </source>
</evidence>
<feature type="region of interest" description="Disordered" evidence="1">
    <location>
        <begin position="21"/>
        <end position="46"/>
    </location>
</feature>